<gene>
    <name evidence="1" type="ORF">SMTD_LOCUS222</name>
</gene>
<dbReference type="Pfam" id="PF02210">
    <property type="entry name" value="Laminin_G_2"/>
    <property type="match status" value="1"/>
</dbReference>
<sequence length="187" mass="21107">MDGLILLMVEQDSLNHQHDLSSSSILNQPVTQITTNSEFVSIVLRNGRVELLLNLVTSRKTKDQSWNINNNENDNPIFNRLMPIQARHKVNDGEWHMIQAMGNKQRATLFVDNHMVSGEFTGISDYDTPPVRDVYLGGTLFNIIGLSSDYQQNFTGCIADMLIQEKIIPILSEATEIHGPIERCKTP</sequence>
<accession>A0A183NDN6</accession>
<evidence type="ECO:0000313" key="2">
    <source>
        <dbReference type="Proteomes" id="UP000269396"/>
    </source>
</evidence>
<dbReference type="SUPFAM" id="SSF49899">
    <property type="entry name" value="Concanavalin A-like lectins/glucanases"/>
    <property type="match status" value="1"/>
</dbReference>
<dbReference type="AlphaFoldDB" id="A0A183NDN6"/>
<dbReference type="InterPro" id="IPR013320">
    <property type="entry name" value="ConA-like_dom_sf"/>
</dbReference>
<dbReference type="SMART" id="SM00282">
    <property type="entry name" value="LamG"/>
    <property type="match status" value="1"/>
</dbReference>
<dbReference type="CDD" id="cd00110">
    <property type="entry name" value="LamG"/>
    <property type="match status" value="1"/>
</dbReference>
<dbReference type="Proteomes" id="UP000269396">
    <property type="component" value="Unassembled WGS sequence"/>
</dbReference>
<dbReference type="EMBL" id="UZAL01000169">
    <property type="protein sequence ID" value="VDO68649.1"/>
    <property type="molecule type" value="Genomic_DNA"/>
</dbReference>
<reference evidence="1 2" key="1">
    <citation type="submission" date="2018-11" db="EMBL/GenBank/DDBJ databases">
        <authorList>
            <consortium name="Pathogen Informatics"/>
        </authorList>
    </citation>
    <scope>NUCLEOTIDE SEQUENCE [LARGE SCALE GENOMIC DNA]</scope>
    <source>
        <strain>Denwood</strain>
        <strain evidence="2">Zambia</strain>
    </source>
</reference>
<dbReference type="PROSITE" id="PS50025">
    <property type="entry name" value="LAM_G_DOMAIN"/>
    <property type="match status" value="1"/>
</dbReference>
<protein>
    <submittedName>
        <fullName evidence="1">Uncharacterized protein</fullName>
    </submittedName>
</protein>
<dbReference type="Gene3D" id="2.60.120.200">
    <property type="match status" value="1"/>
</dbReference>
<proteinExistence type="predicted"/>
<evidence type="ECO:0000313" key="1">
    <source>
        <dbReference type="EMBL" id="VDO68649.1"/>
    </source>
</evidence>
<name>A0A183NDN6_9TREM</name>
<dbReference type="InterPro" id="IPR001791">
    <property type="entry name" value="Laminin_G"/>
</dbReference>
<keyword evidence="2" id="KW-1185">Reference proteome</keyword>
<organism evidence="1 2">
    <name type="scientific">Schistosoma mattheei</name>
    <dbReference type="NCBI Taxonomy" id="31246"/>
    <lineage>
        <taxon>Eukaryota</taxon>
        <taxon>Metazoa</taxon>
        <taxon>Spiralia</taxon>
        <taxon>Lophotrochozoa</taxon>
        <taxon>Platyhelminthes</taxon>
        <taxon>Trematoda</taxon>
        <taxon>Digenea</taxon>
        <taxon>Strigeidida</taxon>
        <taxon>Schistosomatoidea</taxon>
        <taxon>Schistosomatidae</taxon>
        <taxon>Schistosoma</taxon>
    </lineage>
</organism>